<feature type="region of interest" description="Disordered" evidence="2">
    <location>
        <begin position="135"/>
        <end position="160"/>
    </location>
</feature>
<feature type="compositionally biased region" description="Gly residues" evidence="2">
    <location>
        <begin position="151"/>
        <end position="160"/>
    </location>
</feature>
<dbReference type="OrthoDB" id="274461at2"/>
<dbReference type="Proteomes" id="UP000318538">
    <property type="component" value="Chromosome"/>
</dbReference>
<keyword evidence="4" id="KW-1185">Reference proteome</keyword>
<dbReference type="KEGG" id="rlc:K227x_46120"/>
<evidence type="ECO:0000313" key="4">
    <source>
        <dbReference type="Proteomes" id="UP000318538"/>
    </source>
</evidence>
<evidence type="ECO:0000256" key="2">
    <source>
        <dbReference type="SAM" id="MobiDB-lite"/>
    </source>
</evidence>
<dbReference type="RefSeq" id="WP_145172702.1">
    <property type="nucleotide sequence ID" value="NZ_CP036525.1"/>
</dbReference>
<evidence type="ECO:0008006" key="5">
    <source>
        <dbReference type="Google" id="ProtNLM"/>
    </source>
</evidence>
<name>A0A517NGE3_9BACT</name>
<accession>A0A517NGE3</accession>
<evidence type="ECO:0000313" key="3">
    <source>
        <dbReference type="EMBL" id="QDT06204.1"/>
    </source>
</evidence>
<protein>
    <recommendedName>
        <fullName evidence="5">FlgN protein</fullName>
    </recommendedName>
</protein>
<proteinExistence type="predicted"/>
<sequence length="160" mass="17534">MTWSNRVERYLNELEETANTIDLILDQTRVQTVAVQPGQIDESTRQLQAALAVLEEKIAEREELLRDPDAPPSGLTLTKKLMSSLKIEDARLALRCRDLASTIELAHTRAVSLFVCQFHLSNLTTELVQTLTGATAPQTYPSPNGEKAPSSGGGLFDEAA</sequence>
<dbReference type="AlphaFoldDB" id="A0A517NGE3"/>
<gene>
    <name evidence="3" type="ORF">K227x_46120</name>
</gene>
<organism evidence="3 4">
    <name type="scientific">Rubripirellula lacrimiformis</name>
    <dbReference type="NCBI Taxonomy" id="1930273"/>
    <lineage>
        <taxon>Bacteria</taxon>
        <taxon>Pseudomonadati</taxon>
        <taxon>Planctomycetota</taxon>
        <taxon>Planctomycetia</taxon>
        <taxon>Pirellulales</taxon>
        <taxon>Pirellulaceae</taxon>
        <taxon>Rubripirellula</taxon>
    </lineage>
</organism>
<reference evidence="3 4" key="1">
    <citation type="submission" date="2019-02" db="EMBL/GenBank/DDBJ databases">
        <title>Deep-cultivation of Planctomycetes and their phenomic and genomic characterization uncovers novel biology.</title>
        <authorList>
            <person name="Wiegand S."/>
            <person name="Jogler M."/>
            <person name="Boedeker C."/>
            <person name="Pinto D."/>
            <person name="Vollmers J."/>
            <person name="Rivas-Marin E."/>
            <person name="Kohn T."/>
            <person name="Peeters S.H."/>
            <person name="Heuer A."/>
            <person name="Rast P."/>
            <person name="Oberbeckmann S."/>
            <person name="Bunk B."/>
            <person name="Jeske O."/>
            <person name="Meyerdierks A."/>
            <person name="Storesund J.E."/>
            <person name="Kallscheuer N."/>
            <person name="Luecker S."/>
            <person name="Lage O.M."/>
            <person name="Pohl T."/>
            <person name="Merkel B.J."/>
            <person name="Hornburger P."/>
            <person name="Mueller R.-W."/>
            <person name="Bruemmer F."/>
            <person name="Labrenz M."/>
            <person name="Spormann A.M."/>
            <person name="Op den Camp H."/>
            <person name="Overmann J."/>
            <person name="Amann R."/>
            <person name="Jetten M.S.M."/>
            <person name="Mascher T."/>
            <person name="Medema M.H."/>
            <person name="Devos D.P."/>
            <person name="Kaster A.-K."/>
            <person name="Ovreas L."/>
            <person name="Rohde M."/>
            <person name="Galperin M.Y."/>
            <person name="Jogler C."/>
        </authorList>
    </citation>
    <scope>NUCLEOTIDE SEQUENCE [LARGE SCALE GENOMIC DNA]</scope>
    <source>
        <strain evidence="3 4">K22_7</strain>
    </source>
</reference>
<evidence type="ECO:0000256" key="1">
    <source>
        <dbReference type="SAM" id="Coils"/>
    </source>
</evidence>
<keyword evidence="1" id="KW-0175">Coiled coil</keyword>
<dbReference type="EMBL" id="CP036525">
    <property type="protein sequence ID" value="QDT06204.1"/>
    <property type="molecule type" value="Genomic_DNA"/>
</dbReference>
<feature type="coiled-coil region" evidence="1">
    <location>
        <begin position="7"/>
        <end position="67"/>
    </location>
</feature>